<feature type="region of interest" description="Disordered" evidence="1">
    <location>
        <begin position="133"/>
        <end position="155"/>
    </location>
</feature>
<proteinExistence type="predicted"/>
<keyword evidence="3" id="KW-1185">Reference proteome</keyword>
<gene>
    <name evidence="2" type="ORF">CBER1_09122</name>
</gene>
<protein>
    <submittedName>
        <fullName evidence="2">Uncharacterized protein</fullName>
    </submittedName>
</protein>
<dbReference type="OrthoDB" id="10580645at2759"/>
<dbReference type="Proteomes" id="UP000237631">
    <property type="component" value="Unassembled WGS sequence"/>
</dbReference>
<reference evidence="3" key="1">
    <citation type="journal article" date="2017" name="bioRxiv">
        <title>Conservation of a gene cluster reveals novel cercosporin biosynthetic mechanisms and extends production to the genus Colletotrichum.</title>
        <authorList>
            <person name="de Jonge R."/>
            <person name="Ebert M.K."/>
            <person name="Huitt-Roehl C.R."/>
            <person name="Pal P."/>
            <person name="Suttle J.C."/>
            <person name="Spanner R.E."/>
            <person name="Neubauer J.D."/>
            <person name="Jurick W.M.II."/>
            <person name="Stott K.A."/>
            <person name="Secor G.A."/>
            <person name="Thomma B.P.H.J."/>
            <person name="Van de Peer Y."/>
            <person name="Townsend C.A."/>
            <person name="Bolton M.D."/>
        </authorList>
    </citation>
    <scope>NUCLEOTIDE SEQUENCE [LARGE SCALE GENOMIC DNA]</scope>
    <source>
        <strain evidence="3">CBS538.71</strain>
    </source>
</reference>
<name>A0A2S6CAN5_9PEZI</name>
<accession>A0A2S6CAN5</accession>
<evidence type="ECO:0000313" key="3">
    <source>
        <dbReference type="Proteomes" id="UP000237631"/>
    </source>
</evidence>
<evidence type="ECO:0000313" key="2">
    <source>
        <dbReference type="EMBL" id="PPJ56777.1"/>
    </source>
</evidence>
<sequence>MTRLEAKCTSPDFIVALSSFEKLHDLRFHGGPDFQSSLQEFEKRFDEFNRIPGGMYFDQDYKCLLFLTALDGVDYFRQWITLISQVATVAGHGTGPPLTFRSLALKAENWNIVECSEGNAPYQRERQRLDAAYRRGADRSSGQLDRLPRTPSNPPTGILLGPIDAACMWPGHNGTHTNGECIKQNDHLYREVTKGIGMSIEDLKFDSALPVFLT</sequence>
<comment type="caution">
    <text evidence="2">The sequence shown here is derived from an EMBL/GenBank/DDBJ whole genome shotgun (WGS) entry which is preliminary data.</text>
</comment>
<dbReference type="AlphaFoldDB" id="A0A2S6CAN5"/>
<organism evidence="2 3">
    <name type="scientific">Cercospora berteroae</name>
    <dbReference type="NCBI Taxonomy" id="357750"/>
    <lineage>
        <taxon>Eukaryota</taxon>
        <taxon>Fungi</taxon>
        <taxon>Dikarya</taxon>
        <taxon>Ascomycota</taxon>
        <taxon>Pezizomycotina</taxon>
        <taxon>Dothideomycetes</taxon>
        <taxon>Dothideomycetidae</taxon>
        <taxon>Mycosphaerellales</taxon>
        <taxon>Mycosphaerellaceae</taxon>
        <taxon>Cercospora</taxon>
    </lineage>
</organism>
<dbReference type="EMBL" id="PNEN01000510">
    <property type="protein sequence ID" value="PPJ56777.1"/>
    <property type="molecule type" value="Genomic_DNA"/>
</dbReference>
<evidence type="ECO:0000256" key="1">
    <source>
        <dbReference type="SAM" id="MobiDB-lite"/>
    </source>
</evidence>